<organism evidence="2 3">
    <name type="scientific">Ficus carica</name>
    <name type="common">Common fig</name>
    <dbReference type="NCBI Taxonomy" id="3494"/>
    <lineage>
        <taxon>Eukaryota</taxon>
        <taxon>Viridiplantae</taxon>
        <taxon>Streptophyta</taxon>
        <taxon>Embryophyta</taxon>
        <taxon>Tracheophyta</taxon>
        <taxon>Spermatophyta</taxon>
        <taxon>Magnoliopsida</taxon>
        <taxon>eudicotyledons</taxon>
        <taxon>Gunneridae</taxon>
        <taxon>Pentapetalae</taxon>
        <taxon>rosids</taxon>
        <taxon>fabids</taxon>
        <taxon>Rosales</taxon>
        <taxon>Moraceae</taxon>
        <taxon>Ficeae</taxon>
        <taxon>Ficus</taxon>
    </lineage>
</organism>
<evidence type="ECO:0008006" key="4">
    <source>
        <dbReference type="Google" id="ProtNLM"/>
    </source>
</evidence>
<dbReference type="AlphaFoldDB" id="A0AA87ZU84"/>
<name>A0AA87ZU84_FICCA</name>
<keyword evidence="1" id="KW-0472">Membrane</keyword>
<evidence type="ECO:0000256" key="1">
    <source>
        <dbReference type="SAM" id="Phobius"/>
    </source>
</evidence>
<dbReference type="Proteomes" id="UP001187192">
    <property type="component" value="Unassembled WGS sequence"/>
</dbReference>
<keyword evidence="1" id="KW-1133">Transmembrane helix</keyword>
<proteinExistence type="predicted"/>
<sequence length="82" mass="9751">MVLPRNLNKKEGKKREAKPMKRVEKWKVRSRREGEYGFCILVPSPPYTWHTGWIGRFVFVVVSGVLYGCLYRIRFEIFGRTT</sequence>
<comment type="caution">
    <text evidence="2">The sequence shown here is derived from an EMBL/GenBank/DDBJ whole genome shotgun (WGS) entry which is preliminary data.</text>
</comment>
<gene>
    <name evidence="2" type="ORF">TIFTF001_013060</name>
</gene>
<accession>A0AA87ZU84</accession>
<feature type="transmembrane region" description="Helical" evidence="1">
    <location>
        <begin position="53"/>
        <end position="73"/>
    </location>
</feature>
<evidence type="ECO:0000313" key="2">
    <source>
        <dbReference type="EMBL" id="GMN43859.1"/>
    </source>
</evidence>
<keyword evidence="3" id="KW-1185">Reference proteome</keyword>
<keyword evidence="1" id="KW-0812">Transmembrane</keyword>
<protein>
    <recommendedName>
        <fullName evidence="4">Transmembrane protein</fullName>
    </recommendedName>
</protein>
<reference evidence="2" key="1">
    <citation type="submission" date="2023-07" db="EMBL/GenBank/DDBJ databases">
        <title>draft genome sequence of fig (Ficus carica).</title>
        <authorList>
            <person name="Takahashi T."/>
            <person name="Nishimura K."/>
        </authorList>
    </citation>
    <scope>NUCLEOTIDE SEQUENCE</scope>
</reference>
<evidence type="ECO:0000313" key="3">
    <source>
        <dbReference type="Proteomes" id="UP001187192"/>
    </source>
</evidence>
<dbReference type="EMBL" id="BTGU01000017">
    <property type="protein sequence ID" value="GMN43859.1"/>
    <property type="molecule type" value="Genomic_DNA"/>
</dbReference>